<organism evidence="2 3">
    <name type="scientific">Iphiclides podalirius</name>
    <name type="common">scarce swallowtail</name>
    <dbReference type="NCBI Taxonomy" id="110791"/>
    <lineage>
        <taxon>Eukaryota</taxon>
        <taxon>Metazoa</taxon>
        <taxon>Ecdysozoa</taxon>
        <taxon>Arthropoda</taxon>
        <taxon>Hexapoda</taxon>
        <taxon>Insecta</taxon>
        <taxon>Pterygota</taxon>
        <taxon>Neoptera</taxon>
        <taxon>Endopterygota</taxon>
        <taxon>Lepidoptera</taxon>
        <taxon>Glossata</taxon>
        <taxon>Ditrysia</taxon>
        <taxon>Papilionoidea</taxon>
        <taxon>Papilionidae</taxon>
        <taxon>Papilioninae</taxon>
        <taxon>Iphiclides</taxon>
    </lineage>
</organism>
<proteinExistence type="predicted"/>
<evidence type="ECO:0000256" key="1">
    <source>
        <dbReference type="SAM" id="MobiDB-lite"/>
    </source>
</evidence>
<reference evidence="2" key="1">
    <citation type="submission" date="2022-03" db="EMBL/GenBank/DDBJ databases">
        <authorList>
            <person name="Martin H S."/>
        </authorList>
    </citation>
    <scope>NUCLEOTIDE SEQUENCE</scope>
</reference>
<evidence type="ECO:0000313" key="2">
    <source>
        <dbReference type="EMBL" id="CAH2035492.1"/>
    </source>
</evidence>
<evidence type="ECO:0000313" key="3">
    <source>
        <dbReference type="Proteomes" id="UP000837857"/>
    </source>
</evidence>
<protein>
    <submittedName>
        <fullName evidence="2">Uncharacterized protein</fullName>
    </submittedName>
</protein>
<dbReference type="EMBL" id="OW152813">
    <property type="protein sequence ID" value="CAH2035492.1"/>
    <property type="molecule type" value="Genomic_DNA"/>
</dbReference>
<feature type="compositionally biased region" description="Basic and acidic residues" evidence="1">
    <location>
        <begin position="79"/>
        <end position="91"/>
    </location>
</feature>
<dbReference type="Proteomes" id="UP000837857">
    <property type="component" value="Chromosome 1"/>
</dbReference>
<name>A0ABN8HPS3_9NEOP</name>
<feature type="region of interest" description="Disordered" evidence="1">
    <location>
        <begin position="79"/>
        <end position="98"/>
    </location>
</feature>
<sequence length="115" mass="12377">MTQGGGRVAISWRVVRGSGASLAPSAPALHPRPSLARTLPIFRAFLPGGDSFLDTYGRRPPGEQEAFYIKSTRIGIDRGRPDRVYADDDPARPPSMAPSNALAFPLSLCKGLAWE</sequence>
<keyword evidence="3" id="KW-1185">Reference proteome</keyword>
<feature type="non-terminal residue" evidence="2">
    <location>
        <position position="1"/>
    </location>
</feature>
<accession>A0ABN8HPS3</accession>
<gene>
    <name evidence="2" type="ORF">IPOD504_LOCUS575</name>
</gene>